<dbReference type="GO" id="GO:0099095">
    <property type="term" value="F:ligand-gated monoatomic anion channel activity"/>
    <property type="evidence" value="ECO:0007669"/>
    <property type="project" value="UniProtKB-ARBA"/>
</dbReference>
<name>A0AAV7XQJ8_9NEOP</name>
<evidence type="ECO:0000256" key="6">
    <source>
        <dbReference type="ARBA" id="ARBA00022729"/>
    </source>
</evidence>
<feature type="chain" id="PRO_5043089136" description="Glycine receptor subunit alpha-3-like" evidence="11">
    <location>
        <begin position="24"/>
        <end position="595"/>
    </location>
</feature>
<protein>
    <recommendedName>
        <fullName evidence="17">Glycine receptor subunit alpha-3-like</fullName>
    </recommendedName>
</protein>
<feature type="region of interest" description="Disordered" evidence="12">
    <location>
        <begin position="26"/>
        <end position="56"/>
    </location>
</feature>
<dbReference type="InterPro" id="IPR006202">
    <property type="entry name" value="Neur_chan_lig-bd"/>
</dbReference>
<reference evidence="15" key="1">
    <citation type="submission" date="2022-12" db="EMBL/GenBank/DDBJ databases">
        <title>Chromosome-level genome assembly of the bean flower thrips Megalurothrips usitatus.</title>
        <authorList>
            <person name="Ma L."/>
            <person name="Liu Q."/>
            <person name="Li H."/>
            <person name="Cai W."/>
        </authorList>
    </citation>
    <scope>NUCLEOTIDE SEQUENCE</scope>
    <source>
        <strain evidence="15">Cailab_2022a</strain>
    </source>
</reference>
<dbReference type="GO" id="GO:0005230">
    <property type="term" value="F:extracellular ligand-gated monoatomic ion channel activity"/>
    <property type="evidence" value="ECO:0007669"/>
    <property type="project" value="InterPro"/>
</dbReference>
<keyword evidence="6 11" id="KW-0732">Signal</keyword>
<dbReference type="GO" id="GO:0005886">
    <property type="term" value="C:plasma membrane"/>
    <property type="evidence" value="ECO:0007669"/>
    <property type="project" value="UniProtKB-SubCell"/>
</dbReference>
<dbReference type="AlphaFoldDB" id="A0AAV7XQJ8"/>
<comment type="similarity">
    <text evidence="11">Belongs to the ligand-gated ion channel (TC 1.A.9) family.</text>
</comment>
<keyword evidence="8 11" id="KW-0406">Ion transport</keyword>
<dbReference type="Gene3D" id="1.20.58.390">
    <property type="entry name" value="Neurotransmitter-gated ion-channel transmembrane domain"/>
    <property type="match status" value="2"/>
</dbReference>
<evidence type="ECO:0000259" key="14">
    <source>
        <dbReference type="Pfam" id="PF02932"/>
    </source>
</evidence>
<evidence type="ECO:0000256" key="10">
    <source>
        <dbReference type="ARBA" id="ARBA00023303"/>
    </source>
</evidence>
<dbReference type="InterPro" id="IPR006201">
    <property type="entry name" value="Neur_channel"/>
</dbReference>
<evidence type="ECO:0000256" key="1">
    <source>
        <dbReference type="ARBA" id="ARBA00004141"/>
    </source>
</evidence>
<dbReference type="InterPro" id="IPR038050">
    <property type="entry name" value="Neuro_actylchol_rec"/>
</dbReference>
<feature type="region of interest" description="Disordered" evidence="12">
    <location>
        <begin position="470"/>
        <end position="523"/>
    </location>
</feature>
<dbReference type="InterPro" id="IPR006028">
    <property type="entry name" value="GABAA/Glycine_rcpt"/>
</dbReference>
<comment type="caution">
    <text evidence="15">The sequence shown here is derived from an EMBL/GenBank/DDBJ whole genome shotgun (WGS) entry which is preliminary data.</text>
</comment>
<keyword evidence="9 11" id="KW-0472">Membrane</keyword>
<evidence type="ECO:0008006" key="17">
    <source>
        <dbReference type="Google" id="ProtNLM"/>
    </source>
</evidence>
<proteinExistence type="inferred from homology"/>
<dbReference type="SUPFAM" id="SSF63712">
    <property type="entry name" value="Nicotinic receptor ligand binding domain-like"/>
    <property type="match status" value="1"/>
</dbReference>
<keyword evidence="4" id="KW-1003">Cell membrane</keyword>
<accession>A0AAV7XQJ8</accession>
<dbReference type="Pfam" id="PF02931">
    <property type="entry name" value="Neur_chan_LBD"/>
    <property type="match status" value="1"/>
</dbReference>
<dbReference type="CDD" id="cd19049">
    <property type="entry name" value="LGIC_TM_anion"/>
    <property type="match status" value="1"/>
</dbReference>
<evidence type="ECO:0000256" key="4">
    <source>
        <dbReference type="ARBA" id="ARBA00022475"/>
    </source>
</evidence>
<dbReference type="Gene3D" id="2.70.170.10">
    <property type="entry name" value="Neurotransmitter-gated ion-channel ligand-binding domain"/>
    <property type="match status" value="1"/>
</dbReference>
<evidence type="ECO:0000256" key="8">
    <source>
        <dbReference type="ARBA" id="ARBA00023065"/>
    </source>
</evidence>
<sequence length="595" mass="66220">MNAMDDVLLVLLALLCAAPPARAHPGSHHDVWSRASAAAEQGEGSSPGSGGVAPEVGHMSRGQLVRYLTSRERYNKHIRPLEGEGRLNVSARSYIYLAQTNEGRLHLELRLTMKQELGFVDPRLRYAELSPGTWELAGDADLLHALWTPHVFLANEQRSTLLGSGPDHDVMVRVRPDGHVLFVTRFTVSVVCSMKVGRFPFDQQECPLYLESWLDDADDLALHWEGVNSEALSLDSFSLLGCHPEGEFKARINISDDDYRDRFGCRYSSLKLTFSLSRQYGFFLMDYYFPSVLLVVISWVTFWLDPDVVPARVLLGSSTMLTFITLAVQTDRALPVSYNKASEIWFVGCCTFIFGSLVEFAFVNTIWRHGQCVELKKVTTKHILRSTLGTPKPPRRRLLPQERYARRRTSSLPDLFKPHQAQQVAQGHGHGLGPSTSDDSHHSYYNTIHSGAAMRLSTLASVCERAEAAAADVDDDEDAASTVSEGGRPAAPAARVTFDSAATMAAEEHESRPKLRPEVAGTRRQSLSASLASGLAERMASCRRNGRRIAVTLTPAFTRMSASEVADWIDRRSRVFFPLAFLLFNVVYWTFVICL</sequence>
<dbReference type="Pfam" id="PF02932">
    <property type="entry name" value="Neur_chan_memb"/>
    <property type="match status" value="1"/>
</dbReference>
<evidence type="ECO:0000256" key="5">
    <source>
        <dbReference type="ARBA" id="ARBA00022692"/>
    </source>
</evidence>
<evidence type="ECO:0000256" key="7">
    <source>
        <dbReference type="ARBA" id="ARBA00022989"/>
    </source>
</evidence>
<dbReference type="Proteomes" id="UP001075354">
    <property type="component" value="Chromosome 6"/>
</dbReference>
<dbReference type="InterPro" id="IPR036719">
    <property type="entry name" value="Neuro-gated_channel_TM_sf"/>
</dbReference>
<dbReference type="PROSITE" id="PS00236">
    <property type="entry name" value="NEUROTR_ION_CHANNEL"/>
    <property type="match status" value="1"/>
</dbReference>
<feature type="signal peptide" evidence="11">
    <location>
        <begin position="1"/>
        <end position="23"/>
    </location>
</feature>
<dbReference type="PRINTS" id="PR00252">
    <property type="entry name" value="NRIONCHANNEL"/>
</dbReference>
<feature type="compositionally biased region" description="Low complexity" evidence="12">
    <location>
        <begin position="33"/>
        <end position="44"/>
    </location>
</feature>
<comment type="subcellular location">
    <subcellularLocation>
        <location evidence="2">Cell membrane</location>
    </subcellularLocation>
    <subcellularLocation>
        <location evidence="1">Membrane</location>
        <topology evidence="1">Multi-pass membrane protein</topology>
    </subcellularLocation>
</comment>
<evidence type="ECO:0000256" key="12">
    <source>
        <dbReference type="SAM" id="MobiDB-lite"/>
    </source>
</evidence>
<dbReference type="EMBL" id="JAPTSV010000006">
    <property type="protein sequence ID" value="KAJ1526748.1"/>
    <property type="molecule type" value="Genomic_DNA"/>
</dbReference>
<feature type="domain" description="Neurotransmitter-gated ion-channel ligand-binding" evidence="13">
    <location>
        <begin position="63"/>
        <end position="279"/>
    </location>
</feature>
<keyword evidence="5 11" id="KW-0812">Transmembrane</keyword>
<dbReference type="InterPro" id="IPR006029">
    <property type="entry name" value="Neurotrans-gated_channel_TM"/>
</dbReference>
<organism evidence="15 16">
    <name type="scientific">Megalurothrips usitatus</name>
    <name type="common">bean blossom thrips</name>
    <dbReference type="NCBI Taxonomy" id="439358"/>
    <lineage>
        <taxon>Eukaryota</taxon>
        <taxon>Metazoa</taxon>
        <taxon>Ecdysozoa</taxon>
        <taxon>Arthropoda</taxon>
        <taxon>Hexapoda</taxon>
        <taxon>Insecta</taxon>
        <taxon>Pterygota</taxon>
        <taxon>Neoptera</taxon>
        <taxon>Paraneoptera</taxon>
        <taxon>Thysanoptera</taxon>
        <taxon>Terebrantia</taxon>
        <taxon>Thripoidea</taxon>
        <taxon>Thripidae</taxon>
        <taxon>Megalurothrips</taxon>
    </lineage>
</organism>
<feature type="transmembrane region" description="Helical" evidence="11">
    <location>
        <begin position="287"/>
        <end position="304"/>
    </location>
</feature>
<dbReference type="InterPro" id="IPR018000">
    <property type="entry name" value="Neurotransmitter_ion_chnl_CS"/>
</dbReference>
<feature type="region of interest" description="Disordered" evidence="12">
    <location>
        <begin position="410"/>
        <end position="444"/>
    </location>
</feature>
<feature type="domain" description="Neurotransmitter-gated ion-channel transmembrane" evidence="14">
    <location>
        <begin position="288"/>
        <end position="589"/>
    </location>
</feature>
<dbReference type="GO" id="GO:0004888">
    <property type="term" value="F:transmembrane signaling receptor activity"/>
    <property type="evidence" value="ECO:0007669"/>
    <property type="project" value="InterPro"/>
</dbReference>
<dbReference type="InterPro" id="IPR036734">
    <property type="entry name" value="Neur_chan_lig-bd_sf"/>
</dbReference>
<keyword evidence="3 11" id="KW-0813">Transport</keyword>
<dbReference type="CDD" id="cd18987">
    <property type="entry name" value="LGIC_ECD_anion"/>
    <property type="match status" value="1"/>
</dbReference>
<feature type="transmembrane region" description="Helical" evidence="11">
    <location>
        <begin position="344"/>
        <end position="367"/>
    </location>
</feature>
<feature type="transmembrane region" description="Helical" evidence="11">
    <location>
        <begin position="311"/>
        <end position="329"/>
    </location>
</feature>
<gene>
    <name evidence="15" type="ORF">ONE63_008327</name>
</gene>
<evidence type="ECO:0000259" key="13">
    <source>
        <dbReference type="Pfam" id="PF02931"/>
    </source>
</evidence>
<dbReference type="PANTHER" id="PTHR18945">
    <property type="entry name" value="NEUROTRANSMITTER GATED ION CHANNEL"/>
    <property type="match status" value="1"/>
</dbReference>
<evidence type="ECO:0000313" key="15">
    <source>
        <dbReference type="EMBL" id="KAJ1526748.1"/>
    </source>
</evidence>
<keyword evidence="7 11" id="KW-1133">Transmembrane helix</keyword>
<keyword evidence="16" id="KW-1185">Reference proteome</keyword>
<dbReference type="GO" id="GO:0005254">
    <property type="term" value="F:chloride channel activity"/>
    <property type="evidence" value="ECO:0007669"/>
    <property type="project" value="UniProtKB-ARBA"/>
</dbReference>
<feature type="compositionally biased region" description="Basic and acidic residues" evidence="12">
    <location>
        <begin position="506"/>
        <end position="517"/>
    </location>
</feature>
<keyword evidence="10 11" id="KW-0407">Ion channel</keyword>
<dbReference type="SUPFAM" id="SSF90112">
    <property type="entry name" value="Neurotransmitter-gated ion-channel transmembrane pore"/>
    <property type="match status" value="1"/>
</dbReference>
<dbReference type="PRINTS" id="PR00253">
    <property type="entry name" value="GABAARECEPTR"/>
</dbReference>
<evidence type="ECO:0000256" key="2">
    <source>
        <dbReference type="ARBA" id="ARBA00004236"/>
    </source>
</evidence>
<evidence type="ECO:0000256" key="9">
    <source>
        <dbReference type="ARBA" id="ARBA00023136"/>
    </source>
</evidence>
<feature type="transmembrane region" description="Helical" evidence="11">
    <location>
        <begin position="575"/>
        <end position="593"/>
    </location>
</feature>
<evidence type="ECO:0000256" key="11">
    <source>
        <dbReference type="RuleBase" id="RU000687"/>
    </source>
</evidence>
<evidence type="ECO:0000313" key="16">
    <source>
        <dbReference type="Proteomes" id="UP001075354"/>
    </source>
</evidence>
<evidence type="ECO:0000256" key="3">
    <source>
        <dbReference type="ARBA" id="ARBA00022448"/>
    </source>
</evidence>